<dbReference type="RefSeq" id="XP_025354998.1">
    <property type="nucleotide sequence ID" value="XM_025496538.1"/>
</dbReference>
<evidence type="ECO:0000259" key="13">
    <source>
        <dbReference type="Pfam" id="PF25904"/>
    </source>
</evidence>
<feature type="domain" description="tRNA (guanine(10)-N(2))-methyltransferase TRMT11 N-terminal" evidence="13">
    <location>
        <begin position="19"/>
        <end position="189"/>
    </location>
</feature>
<comment type="similarity">
    <text evidence="10">Belongs to the class I-like SAM-binding methyltransferase superfamily. TRM11 methyltransferase family.</text>
</comment>
<evidence type="ECO:0000256" key="6">
    <source>
        <dbReference type="ARBA" id="ARBA00022691"/>
    </source>
</evidence>
<dbReference type="InterPro" id="IPR059073">
    <property type="entry name" value="TRMT11_N"/>
</dbReference>
<feature type="region of interest" description="Disordered" evidence="11">
    <location>
        <begin position="356"/>
        <end position="385"/>
    </location>
</feature>
<dbReference type="PANTHER" id="PTHR13370:SF3">
    <property type="entry name" value="TRNA (GUANINE(10)-N2)-METHYLTRANSFERASE HOMOLOG"/>
    <property type="match status" value="1"/>
</dbReference>
<evidence type="ECO:0000256" key="9">
    <source>
        <dbReference type="ARBA" id="ARBA00066937"/>
    </source>
</evidence>
<dbReference type="InterPro" id="IPR000241">
    <property type="entry name" value="RlmKL-like_Mtase"/>
</dbReference>
<keyword evidence="5 10" id="KW-0808">Transferase</keyword>
<dbReference type="Pfam" id="PF01170">
    <property type="entry name" value="UPF0020"/>
    <property type="match status" value="1"/>
</dbReference>
<evidence type="ECO:0000256" key="4">
    <source>
        <dbReference type="ARBA" id="ARBA00022603"/>
    </source>
</evidence>
<dbReference type="InterPro" id="IPR002052">
    <property type="entry name" value="DNA_methylase_N6_adenine_CS"/>
</dbReference>
<dbReference type="Gene3D" id="3.40.50.150">
    <property type="entry name" value="Vaccinia Virus protein VP39"/>
    <property type="match status" value="1"/>
</dbReference>
<dbReference type="GO" id="GO:0032259">
    <property type="term" value="P:methylation"/>
    <property type="evidence" value="ECO:0007669"/>
    <property type="project" value="UniProtKB-UniRule"/>
</dbReference>
<gene>
    <name evidence="14" type="ORF">FA14DRAFT_122852</name>
</gene>
<dbReference type="GO" id="GO:0160102">
    <property type="term" value="F:tRNA (guanine(10)-N2)-methyltransferase activity"/>
    <property type="evidence" value="ECO:0007669"/>
    <property type="project" value="UniProtKB-EC"/>
</dbReference>
<dbReference type="PANTHER" id="PTHR13370">
    <property type="entry name" value="RNA METHYLASE-RELATED"/>
    <property type="match status" value="1"/>
</dbReference>
<keyword evidence="8 10" id="KW-0694">RNA-binding</keyword>
<keyword evidence="3 10" id="KW-0820">tRNA-binding</keyword>
<protein>
    <recommendedName>
        <fullName evidence="9">tRNA (guanine(10)-N(2))-methyltransferase</fullName>
        <ecNumber evidence="9">2.1.1.214</ecNumber>
    </recommendedName>
</protein>
<dbReference type="GO" id="GO:0008033">
    <property type="term" value="P:tRNA processing"/>
    <property type="evidence" value="ECO:0007669"/>
    <property type="project" value="UniProtKB-UniRule"/>
</dbReference>
<organism evidence="14 15">
    <name type="scientific">Meira miltonrushii</name>
    <dbReference type="NCBI Taxonomy" id="1280837"/>
    <lineage>
        <taxon>Eukaryota</taxon>
        <taxon>Fungi</taxon>
        <taxon>Dikarya</taxon>
        <taxon>Basidiomycota</taxon>
        <taxon>Ustilaginomycotina</taxon>
        <taxon>Exobasidiomycetes</taxon>
        <taxon>Exobasidiales</taxon>
        <taxon>Brachybasidiaceae</taxon>
        <taxon>Meira</taxon>
    </lineage>
</organism>
<dbReference type="GO" id="GO:0043527">
    <property type="term" value="C:tRNA methyltransferase complex"/>
    <property type="evidence" value="ECO:0007669"/>
    <property type="project" value="UniProtKB-ARBA"/>
</dbReference>
<evidence type="ECO:0000256" key="2">
    <source>
        <dbReference type="ARBA" id="ARBA00022490"/>
    </source>
</evidence>
<dbReference type="PRINTS" id="PR00507">
    <property type="entry name" value="N12N6MTFRASE"/>
</dbReference>
<evidence type="ECO:0000313" key="14">
    <source>
        <dbReference type="EMBL" id="PWN34696.1"/>
    </source>
</evidence>
<dbReference type="Proteomes" id="UP000245771">
    <property type="component" value="Unassembled WGS sequence"/>
</dbReference>
<dbReference type="GeneID" id="37018319"/>
<evidence type="ECO:0000256" key="1">
    <source>
        <dbReference type="ARBA" id="ARBA00004496"/>
    </source>
</evidence>
<evidence type="ECO:0000313" key="15">
    <source>
        <dbReference type="Proteomes" id="UP000245771"/>
    </source>
</evidence>
<keyword evidence="6 10" id="KW-0949">S-adenosyl-L-methionine</keyword>
<evidence type="ECO:0000256" key="7">
    <source>
        <dbReference type="ARBA" id="ARBA00022694"/>
    </source>
</evidence>
<keyword evidence="7 10" id="KW-0819">tRNA processing</keyword>
<dbReference type="EMBL" id="KZ819603">
    <property type="protein sequence ID" value="PWN34696.1"/>
    <property type="molecule type" value="Genomic_DNA"/>
</dbReference>
<dbReference type="GO" id="GO:0005737">
    <property type="term" value="C:cytoplasm"/>
    <property type="evidence" value="ECO:0007669"/>
    <property type="project" value="UniProtKB-SubCell"/>
</dbReference>
<dbReference type="AlphaFoldDB" id="A0A316VB11"/>
<evidence type="ECO:0000256" key="5">
    <source>
        <dbReference type="ARBA" id="ARBA00022679"/>
    </source>
</evidence>
<sequence>MLSRGLKDGESPESIGPLYLIQFANHHVNFRWAEFQAAAEYHDVKYCFSSTAAMMNDLSITDEVTNDALDTERVFASVHLANDDVARKMAERAICIRSVWQHWASANTLESLLKNLSEIESVRKLWKPYQKPEVSWKATVAAYMHTLTHKERLNRIEAFADVLAFKGPINLQTPMVNWCYSEEWTEPNNVDQWEGYDGYEKGPSGQNQRLIAVHTGRKICDGIARDLIGIMDVKKRAYIGNTTMESSMSLVQASMALAGPGKLFYDPFAGTGSLLLAAAAYGAHVLASDIDARMMRGKNSAKGSLGILRSAKQYGTEHLFIDSLCFDVTQHPLRKGGLFDAIVADPPYGIRAGAKKLGKRRGEKMRDEPFMMPDGQYSHERPDYHPPSKPYALDELLCDLMEFSAKMLVPKGRLVFWMPTMTDVECDDESAKGGVTTSQIDLQLPPTKHFKLIAHSLQDFTNWGRRLITLEKIDAKEEDLVEKHLVLPAAPINHVQSARDGQELANTNEQQKQGRAIDDLSVFRDQYFRTLGRGRREAKEAQKAATQNVP</sequence>
<dbReference type="GO" id="GO:0000049">
    <property type="term" value="F:tRNA binding"/>
    <property type="evidence" value="ECO:0007669"/>
    <property type="project" value="UniProtKB-UniRule"/>
</dbReference>
<dbReference type="InParanoid" id="A0A316VB11"/>
<evidence type="ECO:0000256" key="10">
    <source>
        <dbReference type="PROSITE-ProRule" id="PRU00959"/>
    </source>
</evidence>
<comment type="subcellular location">
    <subcellularLocation>
        <location evidence="1">Cytoplasm</location>
    </subcellularLocation>
</comment>
<keyword evidence="2" id="KW-0963">Cytoplasm</keyword>
<dbReference type="FunCoup" id="A0A316VB11">
    <property type="interactions" value="565"/>
</dbReference>
<dbReference type="STRING" id="1280837.A0A316VB11"/>
<dbReference type="OrthoDB" id="296065at2759"/>
<dbReference type="PIRSF" id="PIRSF017259">
    <property type="entry name" value="tRNA_mtfrase_TRM11"/>
    <property type="match status" value="1"/>
</dbReference>
<evidence type="ECO:0000256" key="3">
    <source>
        <dbReference type="ARBA" id="ARBA00022555"/>
    </source>
</evidence>
<evidence type="ECO:0000256" key="8">
    <source>
        <dbReference type="ARBA" id="ARBA00022884"/>
    </source>
</evidence>
<dbReference type="EC" id="2.1.1.214" evidence="9"/>
<keyword evidence="4 10" id="KW-0489">Methyltransferase</keyword>
<feature type="domain" description="Ribosomal RNA large subunit methyltransferase K/L-like methyltransferase" evidence="12">
    <location>
        <begin position="235"/>
        <end position="356"/>
    </location>
</feature>
<dbReference type="PROSITE" id="PS51627">
    <property type="entry name" value="SAM_MT_TRM11"/>
    <property type="match status" value="1"/>
</dbReference>
<dbReference type="CDD" id="cd02440">
    <property type="entry name" value="AdoMet_MTases"/>
    <property type="match status" value="1"/>
</dbReference>
<dbReference type="InterPro" id="IPR016691">
    <property type="entry name" value="TRMT11"/>
</dbReference>
<evidence type="ECO:0000259" key="12">
    <source>
        <dbReference type="Pfam" id="PF01170"/>
    </source>
</evidence>
<dbReference type="PROSITE" id="PS00092">
    <property type="entry name" value="N6_MTASE"/>
    <property type="match status" value="1"/>
</dbReference>
<keyword evidence="15" id="KW-1185">Reference proteome</keyword>
<proteinExistence type="inferred from homology"/>
<dbReference type="Pfam" id="PF25904">
    <property type="entry name" value="Tmrp11_N"/>
    <property type="match status" value="1"/>
</dbReference>
<evidence type="ECO:0000256" key="11">
    <source>
        <dbReference type="SAM" id="MobiDB-lite"/>
    </source>
</evidence>
<reference evidence="14 15" key="1">
    <citation type="journal article" date="2018" name="Mol. Biol. Evol.">
        <title>Broad Genomic Sampling Reveals a Smut Pathogenic Ancestry of the Fungal Clade Ustilaginomycotina.</title>
        <authorList>
            <person name="Kijpornyongpan T."/>
            <person name="Mondo S.J."/>
            <person name="Barry K."/>
            <person name="Sandor L."/>
            <person name="Lee J."/>
            <person name="Lipzen A."/>
            <person name="Pangilinan J."/>
            <person name="LaButti K."/>
            <person name="Hainaut M."/>
            <person name="Henrissat B."/>
            <person name="Grigoriev I.V."/>
            <person name="Spatafora J.W."/>
            <person name="Aime M.C."/>
        </authorList>
    </citation>
    <scope>NUCLEOTIDE SEQUENCE [LARGE SCALE GENOMIC DNA]</scope>
    <source>
        <strain evidence="14 15">MCA 3882</strain>
    </source>
</reference>
<dbReference type="InterPro" id="IPR029063">
    <property type="entry name" value="SAM-dependent_MTases_sf"/>
</dbReference>
<name>A0A316VB11_9BASI</name>
<dbReference type="SUPFAM" id="SSF53335">
    <property type="entry name" value="S-adenosyl-L-methionine-dependent methyltransferases"/>
    <property type="match status" value="1"/>
</dbReference>
<accession>A0A316VB11</accession>